<organism evidence="1 2">
    <name type="scientific">Vaccinium darrowii</name>
    <dbReference type="NCBI Taxonomy" id="229202"/>
    <lineage>
        <taxon>Eukaryota</taxon>
        <taxon>Viridiplantae</taxon>
        <taxon>Streptophyta</taxon>
        <taxon>Embryophyta</taxon>
        <taxon>Tracheophyta</taxon>
        <taxon>Spermatophyta</taxon>
        <taxon>Magnoliopsida</taxon>
        <taxon>eudicotyledons</taxon>
        <taxon>Gunneridae</taxon>
        <taxon>Pentapetalae</taxon>
        <taxon>asterids</taxon>
        <taxon>Ericales</taxon>
        <taxon>Ericaceae</taxon>
        <taxon>Vaccinioideae</taxon>
        <taxon>Vaccinieae</taxon>
        <taxon>Vaccinium</taxon>
    </lineage>
</organism>
<gene>
    <name evidence="1" type="ORF">Vadar_024088</name>
</gene>
<name>A0ACB7YHU6_9ERIC</name>
<proteinExistence type="predicted"/>
<reference evidence="1 2" key="1">
    <citation type="journal article" date="2021" name="Hortic Res">
        <title>High-quality reference genome and annotation aids understanding of berry development for evergreen blueberry (Vaccinium darrowii).</title>
        <authorList>
            <person name="Yu J."/>
            <person name="Hulse-Kemp A.M."/>
            <person name="Babiker E."/>
            <person name="Staton M."/>
        </authorList>
    </citation>
    <scope>NUCLEOTIDE SEQUENCE [LARGE SCALE GENOMIC DNA]</scope>
    <source>
        <strain evidence="2">cv. NJ 8807/NJ 8810</strain>
        <tissue evidence="1">Young leaf</tissue>
    </source>
</reference>
<keyword evidence="2" id="KW-1185">Reference proteome</keyword>
<comment type="caution">
    <text evidence="1">The sequence shown here is derived from an EMBL/GenBank/DDBJ whole genome shotgun (WGS) entry which is preliminary data.</text>
</comment>
<evidence type="ECO:0000313" key="2">
    <source>
        <dbReference type="Proteomes" id="UP000828048"/>
    </source>
</evidence>
<dbReference type="Proteomes" id="UP000828048">
    <property type="component" value="Chromosome 8"/>
</dbReference>
<dbReference type="EMBL" id="CM037158">
    <property type="protein sequence ID" value="KAH7852375.1"/>
    <property type="molecule type" value="Genomic_DNA"/>
</dbReference>
<evidence type="ECO:0000313" key="1">
    <source>
        <dbReference type="EMBL" id="KAH7852375.1"/>
    </source>
</evidence>
<protein>
    <submittedName>
        <fullName evidence="1">Uncharacterized protein</fullName>
    </submittedName>
</protein>
<accession>A0ACB7YHU6</accession>
<sequence>MSRRLIRGGAELPRSSRIPKKFISQYGNKLGNQVFLKVPSGVEWKVELEKSDDDVWMCNGWKEFAKHYSIAFGHLLVFRYDGNYNFHVLIFDMSASEIEYPVSATHGEQTNINGDGNSKITDAEAIEIDDSMETLGDIPSAKYNTRKEEIHRRVDIGTCLKTRKASYYRANIDRDIFVEMLDDSLVTDFSVSDQERAKKKSRMEINYSMPEFPPDIQPNGRKLPNQKKNVKIEIGTEEYPGGTSIEHRRHRSQMPVEMTSATANVNSTALERAQKFKSRKPFFVVQMHPTYVSGKFGLNVPGNFLRKYLRENHKNISLQFSDGMTWSVRCYTTMNGRHTLAWRQFARDNSLKVGDVCVFELMSKGSEPKLNVTIFRK</sequence>